<sequence length="73" mass="7758">MLLTSRRPAYCSPAHSQPHLPAAPVDVCPMVTARLGPPPPRSPILGANALFSAPQSAPSHPRLEDNNLSRLGR</sequence>
<dbReference type="AlphaFoldDB" id="A0A6A6NQA7"/>
<protein>
    <submittedName>
        <fullName evidence="2">Uncharacterized protein</fullName>
    </submittedName>
</protein>
<evidence type="ECO:0000313" key="2">
    <source>
        <dbReference type="EMBL" id="KAF2453879.1"/>
    </source>
</evidence>
<dbReference type="Proteomes" id="UP000799766">
    <property type="component" value="Unassembled WGS sequence"/>
</dbReference>
<feature type="region of interest" description="Disordered" evidence="1">
    <location>
        <begin position="34"/>
        <end position="73"/>
    </location>
</feature>
<organism evidence="2 3">
    <name type="scientific">Lineolata rhizophorae</name>
    <dbReference type="NCBI Taxonomy" id="578093"/>
    <lineage>
        <taxon>Eukaryota</taxon>
        <taxon>Fungi</taxon>
        <taxon>Dikarya</taxon>
        <taxon>Ascomycota</taxon>
        <taxon>Pezizomycotina</taxon>
        <taxon>Dothideomycetes</taxon>
        <taxon>Dothideomycetes incertae sedis</taxon>
        <taxon>Lineolatales</taxon>
        <taxon>Lineolataceae</taxon>
        <taxon>Lineolata</taxon>
    </lineage>
</organism>
<evidence type="ECO:0000256" key="1">
    <source>
        <dbReference type="SAM" id="MobiDB-lite"/>
    </source>
</evidence>
<keyword evidence="3" id="KW-1185">Reference proteome</keyword>
<reference evidence="2" key="1">
    <citation type="journal article" date="2020" name="Stud. Mycol.">
        <title>101 Dothideomycetes genomes: a test case for predicting lifestyles and emergence of pathogens.</title>
        <authorList>
            <person name="Haridas S."/>
            <person name="Albert R."/>
            <person name="Binder M."/>
            <person name="Bloem J."/>
            <person name="Labutti K."/>
            <person name="Salamov A."/>
            <person name="Andreopoulos B."/>
            <person name="Baker S."/>
            <person name="Barry K."/>
            <person name="Bills G."/>
            <person name="Bluhm B."/>
            <person name="Cannon C."/>
            <person name="Castanera R."/>
            <person name="Culley D."/>
            <person name="Daum C."/>
            <person name="Ezra D."/>
            <person name="Gonzalez J."/>
            <person name="Henrissat B."/>
            <person name="Kuo A."/>
            <person name="Liang C."/>
            <person name="Lipzen A."/>
            <person name="Lutzoni F."/>
            <person name="Magnuson J."/>
            <person name="Mondo S."/>
            <person name="Nolan M."/>
            <person name="Ohm R."/>
            <person name="Pangilinan J."/>
            <person name="Park H.-J."/>
            <person name="Ramirez L."/>
            <person name="Alfaro M."/>
            <person name="Sun H."/>
            <person name="Tritt A."/>
            <person name="Yoshinaga Y."/>
            <person name="Zwiers L.-H."/>
            <person name="Turgeon B."/>
            <person name="Goodwin S."/>
            <person name="Spatafora J."/>
            <person name="Crous P."/>
            <person name="Grigoriev I."/>
        </authorList>
    </citation>
    <scope>NUCLEOTIDE SEQUENCE</scope>
    <source>
        <strain evidence="2">ATCC 16933</strain>
    </source>
</reference>
<gene>
    <name evidence="2" type="ORF">BDY21DRAFT_354392</name>
</gene>
<accession>A0A6A6NQA7</accession>
<feature type="region of interest" description="Disordered" evidence="1">
    <location>
        <begin position="1"/>
        <end position="22"/>
    </location>
</feature>
<name>A0A6A6NQA7_9PEZI</name>
<evidence type="ECO:0000313" key="3">
    <source>
        <dbReference type="Proteomes" id="UP000799766"/>
    </source>
</evidence>
<proteinExistence type="predicted"/>
<dbReference type="EMBL" id="MU001694">
    <property type="protein sequence ID" value="KAF2453879.1"/>
    <property type="molecule type" value="Genomic_DNA"/>
</dbReference>